<comment type="caution">
    <text evidence="2">The sequence shown here is derived from an EMBL/GenBank/DDBJ whole genome shotgun (WGS) entry which is preliminary data.</text>
</comment>
<sequence>MVEASVSMADLSMYTHTSGQLDRLCRAVGFDPAERRHLDLLRGLLGTAGEASVFEPPRVASNVADDTSPIEFSVAFDADGECVVRLLGEAVGDPGPRDFLDRVAAEYGLVTDRLDAVADLFLPHEERRGPFTLWYSLIFRPGAAPRLKVYLNPQISGSTMADSLVSEGLRRLNIAEAFDPVIEYALRRGDLDNFAFFALDLDDSPLSRVKVYVSHEAAESEDAERAAELVPGTDPALIREFLALLGGRKGPFDGRPLVSSYSFVEGSGHRPANYSLYLPIRSYVPDDEVARARVQAILAQFNFDGTTLDKAIAAVSDRSLRDGVGLIAHVSLRMGEFGSGITVYLSSEAYQVLPPRKRPALSALPALR</sequence>
<name>A0ABP6YL50_9PSEU</name>
<protein>
    <submittedName>
        <fullName evidence="2">DMATS family aromatic prenyltransferase</fullName>
    </submittedName>
</protein>
<evidence type="ECO:0000313" key="2">
    <source>
        <dbReference type="EMBL" id="GAA3585568.1"/>
    </source>
</evidence>
<proteinExistence type="predicted"/>
<dbReference type="Proteomes" id="UP001500689">
    <property type="component" value="Unassembled WGS sequence"/>
</dbReference>
<dbReference type="InterPro" id="IPR017795">
    <property type="entry name" value="ABBA_NscD-like"/>
</dbReference>
<dbReference type="InterPro" id="IPR033964">
    <property type="entry name" value="ABBA"/>
</dbReference>
<gene>
    <name evidence="2" type="ORF">GCM10022222_82700</name>
</gene>
<dbReference type="Pfam" id="PF11991">
    <property type="entry name" value="Trp_DMAT"/>
    <property type="match status" value="1"/>
</dbReference>
<dbReference type="EMBL" id="BAAAZN010000031">
    <property type="protein sequence ID" value="GAA3585568.1"/>
    <property type="molecule type" value="Genomic_DNA"/>
</dbReference>
<accession>A0ABP6YL50</accession>
<dbReference type="SFLD" id="SFLDG01162">
    <property type="entry name" value="I"/>
    <property type="match status" value="1"/>
</dbReference>
<dbReference type="SFLD" id="SFLDS00036">
    <property type="entry name" value="Aromatic_Prenyltransferase"/>
    <property type="match status" value="1"/>
</dbReference>
<keyword evidence="3" id="KW-1185">Reference proteome</keyword>
<evidence type="ECO:0000256" key="1">
    <source>
        <dbReference type="ARBA" id="ARBA00022679"/>
    </source>
</evidence>
<keyword evidence="1" id="KW-0808">Transferase</keyword>
<reference evidence="3" key="1">
    <citation type="journal article" date="2019" name="Int. J. Syst. Evol. Microbiol.">
        <title>The Global Catalogue of Microorganisms (GCM) 10K type strain sequencing project: providing services to taxonomists for standard genome sequencing and annotation.</title>
        <authorList>
            <consortium name="The Broad Institute Genomics Platform"/>
            <consortium name="The Broad Institute Genome Sequencing Center for Infectious Disease"/>
            <person name="Wu L."/>
            <person name="Ma J."/>
        </authorList>
    </citation>
    <scope>NUCLEOTIDE SEQUENCE [LARGE SCALE GENOMIC DNA]</scope>
    <source>
        <strain evidence="3">JCM 16898</strain>
    </source>
</reference>
<organism evidence="2 3">
    <name type="scientific">Amycolatopsis ultiminotia</name>
    <dbReference type="NCBI Taxonomy" id="543629"/>
    <lineage>
        <taxon>Bacteria</taxon>
        <taxon>Bacillati</taxon>
        <taxon>Actinomycetota</taxon>
        <taxon>Actinomycetes</taxon>
        <taxon>Pseudonocardiales</taxon>
        <taxon>Pseudonocardiaceae</taxon>
        <taxon>Amycolatopsis</taxon>
    </lineage>
</organism>
<evidence type="ECO:0000313" key="3">
    <source>
        <dbReference type="Proteomes" id="UP001500689"/>
    </source>
</evidence>